<accession>K1XJB7</accession>
<dbReference type="PANTHER" id="PTHR21032:SF2">
    <property type="entry name" value="RESISTANCE PROTEIN ARS2, PUTATIVE (AFU_ORTHOLOGUE AFUA_2G14710)-RELATED"/>
    <property type="match status" value="1"/>
</dbReference>
<feature type="compositionally biased region" description="Gly residues" evidence="1">
    <location>
        <begin position="1333"/>
        <end position="1344"/>
    </location>
</feature>
<dbReference type="eggNOG" id="KOG2295">
    <property type="taxonomic scope" value="Eukaryota"/>
</dbReference>
<reference evidence="3 4" key="1">
    <citation type="journal article" date="2012" name="BMC Genomics">
        <title>Sequencing the genome of Marssonina brunnea reveals fungus-poplar co-evolution.</title>
        <authorList>
            <person name="Zhu S."/>
            <person name="Cao Y.-Z."/>
            <person name="Jiang C."/>
            <person name="Tan B.-Y."/>
            <person name="Wang Z."/>
            <person name="Feng S."/>
            <person name="Zhang L."/>
            <person name="Su X.-H."/>
            <person name="Brejova B."/>
            <person name="Vinar T."/>
            <person name="Xu M."/>
            <person name="Wang M.-X."/>
            <person name="Zhang S.-G."/>
            <person name="Huang M.-R."/>
            <person name="Wu R."/>
            <person name="Zhou Y."/>
        </authorList>
    </citation>
    <scope>NUCLEOTIDE SEQUENCE [LARGE SCALE GENOMIC DNA]</scope>
    <source>
        <strain evidence="3 4">MB_m1</strain>
    </source>
</reference>
<name>K1XJB7_MARBU</name>
<feature type="region of interest" description="Disordered" evidence="1">
    <location>
        <begin position="684"/>
        <end position="710"/>
    </location>
</feature>
<evidence type="ECO:0000313" key="3">
    <source>
        <dbReference type="EMBL" id="EKD20788.1"/>
    </source>
</evidence>
<gene>
    <name evidence="3" type="ORF">MBM_01470</name>
</gene>
<evidence type="ECO:0000256" key="1">
    <source>
        <dbReference type="SAM" id="MobiDB-lite"/>
    </source>
</evidence>
<evidence type="ECO:0000313" key="4">
    <source>
        <dbReference type="Proteomes" id="UP000006753"/>
    </source>
</evidence>
<feature type="region of interest" description="Disordered" evidence="1">
    <location>
        <begin position="546"/>
        <end position="649"/>
    </location>
</feature>
<dbReference type="InterPro" id="IPR007042">
    <property type="entry name" value="SERRATE/Ars2_C"/>
</dbReference>
<dbReference type="SMART" id="SM01173">
    <property type="entry name" value="DUF4187"/>
    <property type="match status" value="1"/>
</dbReference>
<dbReference type="PANTHER" id="PTHR21032">
    <property type="entry name" value="G PATCH DOMAIN-CONTAINING PROTEIN 11"/>
    <property type="match status" value="1"/>
</dbReference>
<dbReference type="HOGENOM" id="CLU_252197_0_0_1"/>
<proteinExistence type="predicted"/>
<feature type="compositionally biased region" description="Basic and acidic residues" evidence="1">
    <location>
        <begin position="607"/>
        <end position="630"/>
    </location>
</feature>
<evidence type="ECO:0000259" key="2">
    <source>
        <dbReference type="PROSITE" id="PS00028"/>
    </source>
</evidence>
<dbReference type="KEGG" id="mbe:MBM_01470"/>
<feature type="region of interest" description="Disordered" evidence="1">
    <location>
        <begin position="1130"/>
        <end position="1162"/>
    </location>
</feature>
<dbReference type="EMBL" id="JH921429">
    <property type="protein sequence ID" value="EKD20788.1"/>
    <property type="molecule type" value="Genomic_DNA"/>
</dbReference>
<protein>
    <submittedName>
        <fullName evidence="3">Arsenite resistance protein Ars2</fullName>
    </submittedName>
</protein>
<feature type="compositionally biased region" description="Gly residues" evidence="1">
    <location>
        <begin position="1387"/>
        <end position="1405"/>
    </location>
</feature>
<feature type="domain" description="C2H2-type" evidence="2">
    <location>
        <begin position="1223"/>
        <end position="1246"/>
    </location>
</feature>
<dbReference type="Proteomes" id="UP000006753">
    <property type="component" value="Unassembled WGS sequence"/>
</dbReference>
<dbReference type="Pfam" id="PF13821">
    <property type="entry name" value="DUF4187"/>
    <property type="match status" value="1"/>
</dbReference>
<dbReference type="Pfam" id="PF04959">
    <property type="entry name" value="ARS2"/>
    <property type="match status" value="1"/>
</dbReference>
<dbReference type="InterPro" id="IPR013087">
    <property type="entry name" value="Znf_C2H2_type"/>
</dbReference>
<dbReference type="Pfam" id="PF12066">
    <property type="entry name" value="SERRATE_Ars2_N"/>
    <property type="match status" value="1"/>
</dbReference>
<dbReference type="OrthoDB" id="342064at2759"/>
<feature type="compositionally biased region" description="Acidic residues" evidence="1">
    <location>
        <begin position="1030"/>
        <end position="1057"/>
    </location>
</feature>
<dbReference type="GO" id="GO:0000776">
    <property type="term" value="C:kinetochore"/>
    <property type="evidence" value="ECO:0007669"/>
    <property type="project" value="TreeGrafter"/>
</dbReference>
<feature type="compositionally biased region" description="Basic and acidic residues" evidence="1">
    <location>
        <begin position="558"/>
        <end position="593"/>
    </location>
</feature>
<organism evidence="3 4">
    <name type="scientific">Marssonina brunnea f. sp. multigermtubi (strain MB_m1)</name>
    <name type="common">Marssonina leaf spot fungus</name>
    <dbReference type="NCBI Taxonomy" id="1072389"/>
    <lineage>
        <taxon>Eukaryota</taxon>
        <taxon>Fungi</taxon>
        <taxon>Dikarya</taxon>
        <taxon>Ascomycota</taxon>
        <taxon>Pezizomycotina</taxon>
        <taxon>Leotiomycetes</taxon>
        <taxon>Helotiales</taxon>
        <taxon>Drepanopezizaceae</taxon>
        <taxon>Drepanopeziza</taxon>
    </lineage>
</organism>
<dbReference type="InterPro" id="IPR021933">
    <property type="entry name" value="SERRATE/Ars2_N"/>
</dbReference>
<sequence>MSRFNAKNREERRHFNNTSTQHFLSNIDLRTQIKISKKRARALALPDPNSEYQKLLKASQHERIQLAFEWLLENPSETPLTASRIHMIEKPDTLKRRWNRYQAKQARLKEGKALQVKRLIVLSAAQHKAVLIYAADQATKGGKGAIKHEKGARICMPAGEEVIVLIGIKEMYIGIYENRLSVTVIEAILADRKAILLIIIMPGKQIIAFWFSEKMTGHEVIIVSESGYTNDRITIDLDQAELDKNQKLQRDTHRKKLIGRSSLQTRGNILAFKALEKVKAIKIKKQEASLKIANAKLKSATIKIRNDRYNQRVLDRKAEKERKKWLNEAYKQQGRGILIHIPPEREVLIRDREKQPIAEELEADNIDLISFRDAVANEEAALKEVQEKDLATFADLSYSIDPQILTKEKRFRIRQNPLSCIQISDDDEDKRLNTLPSSPLAKMMLTSSIMPRYRYLCQFAQSRAAELAYSGARFGPPDSRAPFTSLPASLSYPSSVKHQVLLDNQQTRRLYAPSKRNPTVLPTSWHSFEPRYRPIDKMDAYQGYREPLSARSPTDRTAWGRDDNYRTNDRAENVRPDRSDTFYRGRSPGVDRSRRPRERSRSPAAIDRYEPSSRGRDDYGRRDRDRENRRVSPAPINIDRYVPSQESVPPPITVNPLADPATLQFQVGFSYFGEWWRTNEKIKEEKERARTGKRGEPLRARDNQDDREKEKAKIQVAYDAYKEDLQARMAKQFVADHKAEQWFQERYYPEMKDALRLQLNEFRRGNYSLWEQDLDSGTFDEYSLEGIPKSESNGAGGVVEKEEGETSAANEVLGVGDLVPSRGSDIRDENAFQPTLLIKTIAPNVSRQNLEAFCKEHLGEDEGGFKWLSLSDPNPSKRYHRIGWVMLHPAPETAPILDRPDPKDEDEEGGIKPPVVTQSTAEKALEAINSKTVKDEVRGDFTCHVGVHAPPIMPRKKALWDLFSAPERIEKDLELAQRLVQKYEEDFGSDFNAVLKIEERVEDLKNQGRLQPAITASTTKKTKKPRALDLDEAMDEGEEFEDGEEEDEEEGALDDEVDDEDLLIKKKQLDLMVEYLRRVFNFCFFCVFESDSIHELTRKCPGGHLRRPRNTLSTAGKAAARASALGEPFQFKKRGSDMPDDLQTPTSPNNEDRKFSRGNVASKAEQQLQRAFNWVKTYEEKLMQILEPEAIDVRKLGGRPTDEAVKDELVKYVKQEDEHKFRCRVPECTKLFKEKHFWEKHVEKRHPEWLEGLRKDFDLVNTYVSDPAHIAPSRSDANSNGHFPISNGHMPAGTPRGFNLSNYGQIGMPPMQGFGQSGFPAFFPGNIPAGNWNTGGDGRGGGPIRRGARQYQPSARPGPYDRRPTQQRFGENVGRLSPPPGVRRSGMPGGGRWGDGAAGGAGGAVGPREAVQGRSLKSYEDLDAVAGGAGGELNY</sequence>
<dbReference type="GeneID" id="18757405"/>
<dbReference type="InParanoid" id="K1XJB7"/>
<dbReference type="InterPro" id="IPR025239">
    <property type="entry name" value="DUF4187"/>
</dbReference>
<dbReference type="PROSITE" id="PS00028">
    <property type="entry name" value="ZINC_FINGER_C2H2_1"/>
    <property type="match status" value="1"/>
</dbReference>
<dbReference type="InterPro" id="IPR039249">
    <property type="entry name" value="GPATCH11"/>
</dbReference>
<feature type="region of interest" description="Disordered" evidence="1">
    <location>
        <begin position="1008"/>
        <end position="1057"/>
    </location>
</feature>
<dbReference type="STRING" id="1072389.K1XJB7"/>
<feature type="region of interest" description="Disordered" evidence="1">
    <location>
        <begin position="893"/>
        <end position="913"/>
    </location>
</feature>
<keyword evidence="4" id="KW-1185">Reference proteome</keyword>
<feature type="region of interest" description="Disordered" evidence="1">
    <location>
        <begin position="1333"/>
        <end position="1435"/>
    </location>
</feature>